<dbReference type="Pfam" id="PF00625">
    <property type="entry name" value="Guanylate_kin"/>
    <property type="match status" value="1"/>
</dbReference>
<evidence type="ECO:0000256" key="8">
    <source>
        <dbReference type="ARBA" id="ARBA00022741"/>
    </source>
</evidence>
<dbReference type="PANTHER" id="PTHR23117:SF13">
    <property type="entry name" value="GUANYLATE KINASE"/>
    <property type="match status" value="1"/>
</dbReference>
<dbReference type="FunFam" id="3.30.63.10:FF:000005">
    <property type="entry name" value="Guanylate kinase"/>
    <property type="match status" value="1"/>
</dbReference>
<keyword evidence="6 13" id="KW-0963">Cytoplasm</keyword>
<evidence type="ECO:0000256" key="11">
    <source>
        <dbReference type="ARBA" id="ARBA00030128"/>
    </source>
</evidence>
<evidence type="ECO:0000256" key="1">
    <source>
        <dbReference type="ARBA" id="ARBA00003531"/>
    </source>
</evidence>
<dbReference type="CDD" id="cd00071">
    <property type="entry name" value="GMPK"/>
    <property type="match status" value="1"/>
</dbReference>
<dbReference type="GO" id="GO:0005524">
    <property type="term" value="F:ATP binding"/>
    <property type="evidence" value="ECO:0007669"/>
    <property type="project" value="UniProtKB-UniRule"/>
</dbReference>
<gene>
    <name evidence="13" type="primary">gmk</name>
    <name evidence="15" type="ORF">CH330_01060</name>
</gene>
<dbReference type="InterPro" id="IPR027417">
    <property type="entry name" value="P-loop_NTPase"/>
</dbReference>
<sequence length="215" mass="24736">MLSRGVWRHRPFLIVVSSPSGAGKTSLCREVVRQDKNIVYSVSATTRHPRKGEVHGRHYFFWTEREFKARLARGGFLEHAIVYGHFYGTPKTPLLGQLRKGKDVLADLDIQGMRSCRKALPDSVAIFITTQSQKELMRRLHSRGTDSAREINRRQSELKSELAAIPEFDYIVVNDRLKDTARRILSIIRAERLRTYRLHPGRKAKRSIVNEVSVD</sequence>
<feature type="domain" description="Guanylate kinase-like" evidence="14">
    <location>
        <begin position="11"/>
        <end position="189"/>
    </location>
</feature>
<dbReference type="PANTHER" id="PTHR23117">
    <property type="entry name" value="GUANYLATE KINASE-RELATED"/>
    <property type="match status" value="1"/>
</dbReference>
<keyword evidence="10 13" id="KW-0067">ATP-binding</keyword>
<evidence type="ECO:0000256" key="5">
    <source>
        <dbReference type="ARBA" id="ARBA00016296"/>
    </source>
</evidence>
<evidence type="ECO:0000256" key="2">
    <source>
        <dbReference type="ARBA" id="ARBA00004496"/>
    </source>
</evidence>
<keyword evidence="8 13" id="KW-0547">Nucleotide-binding</keyword>
<dbReference type="NCBIfam" id="TIGR03263">
    <property type="entry name" value="guanyl_kin"/>
    <property type="match status" value="1"/>
</dbReference>
<dbReference type="InterPro" id="IPR008144">
    <property type="entry name" value="Guanylate_kin-like_dom"/>
</dbReference>
<organism evidence="15 16">
    <name type="scientific">candidate division WOR-3 bacterium JGI_Cruoil_03_51_56</name>
    <dbReference type="NCBI Taxonomy" id="1973747"/>
    <lineage>
        <taxon>Bacteria</taxon>
        <taxon>Bacteria division WOR-3</taxon>
    </lineage>
</organism>
<name>A0A235BXT3_UNCW3</name>
<dbReference type="PROSITE" id="PS50052">
    <property type="entry name" value="GUANYLATE_KINASE_2"/>
    <property type="match status" value="1"/>
</dbReference>
<evidence type="ECO:0000256" key="12">
    <source>
        <dbReference type="ARBA" id="ARBA00048594"/>
    </source>
</evidence>
<dbReference type="Proteomes" id="UP000215559">
    <property type="component" value="Unassembled WGS sequence"/>
</dbReference>
<accession>A0A235BXT3</accession>
<protein>
    <recommendedName>
        <fullName evidence="5 13">Guanylate kinase</fullName>
        <ecNumber evidence="4 13">2.7.4.8</ecNumber>
    </recommendedName>
    <alternativeName>
        <fullName evidence="11 13">GMP kinase</fullName>
    </alternativeName>
</protein>
<dbReference type="GO" id="GO:0005829">
    <property type="term" value="C:cytosol"/>
    <property type="evidence" value="ECO:0007669"/>
    <property type="project" value="TreeGrafter"/>
</dbReference>
<evidence type="ECO:0000256" key="4">
    <source>
        <dbReference type="ARBA" id="ARBA00012961"/>
    </source>
</evidence>
<comment type="function">
    <text evidence="1 13">Essential for recycling GMP and indirectly, cGMP.</text>
</comment>
<dbReference type="InterPro" id="IPR008145">
    <property type="entry name" value="GK/Ca_channel_bsu"/>
</dbReference>
<evidence type="ECO:0000256" key="7">
    <source>
        <dbReference type="ARBA" id="ARBA00022679"/>
    </source>
</evidence>
<evidence type="ECO:0000256" key="6">
    <source>
        <dbReference type="ARBA" id="ARBA00022490"/>
    </source>
</evidence>
<evidence type="ECO:0000256" key="13">
    <source>
        <dbReference type="HAMAP-Rule" id="MF_00328"/>
    </source>
</evidence>
<evidence type="ECO:0000256" key="3">
    <source>
        <dbReference type="ARBA" id="ARBA00005790"/>
    </source>
</evidence>
<dbReference type="EMBL" id="NOZP01000025">
    <property type="protein sequence ID" value="OYD17032.1"/>
    <property type="molecule type" value="Genomic_DNA"/>
</dbReference>
<keyword evidence="7 13" id="KW-0808">Transferase</keyword>
<evidence type="ECO:0000256" key="9">
    <source>
        <dbReference type="ARBA" id="ARBA00022777"/>
    </source>
</evidence>
<comment type="similarity">
    <text evidence="3 13">Belongs to the guanylate kinase family.</text>
</comment>
<comment type="catalytic activity">
    <reaction evidence="12 13">
        <text>GMP + ATP = GDP + ADP</text>
        <dbReference type="Rhea" id="RHEA:20780"/>
        <dbReference type="ChEBI" id="CHEBI:30616"/>
        <dbReference type="ChEBI" id="CHEBI:58115"/>
        <dbReference type="ChEBI" id="CHEBI:58189"/>
        <dbReference type="ChEBI" id="CHEBI:456216"/>
        <dbReference type="EC" id="2.7.4.8"/>
    </reaction>
</comment>
<dbReference type="InterPro" id="IPR017665">
    <property type="entry name" value="Guanylate_kinase"/>
</dbReference>
<dbReference type="Gene3D" id="3.30.63.10">
    <property type="entry name" value="Guanylate Kinase phosphate binding domain"/>
    <property type="match status" value="1"/>
</dbReference>
<dbReference type="HAMAP" id="MF_00328">
    <property type="entry name" value="Guanylate_kinase"/>
    <property type="match status" value="1"/>
</dbReference>
<evidence type="ECO:0000313" key="15">
    <source>
        <dbReference type="EMBL" id="OYD17032.1"/>
    </source>
</evidence>
<dbReference type="SUPFAM" id="SSF52540">
    <property type="entry name" value="P-loop containing nucleoside triphosphate hydrolases"/>
    <property type="match status" value="1"/>
</dbReference>
<feature type="binding site" evidence="13">
    <location>
        <begin position="18"/>
        <end position="25"/>
    </location>
    <ligand>
        <name>ATP</name>
        <dbReference type="ChEBI" id="CHEBI:30616"/>
    </ligand>
</feature>
<dbReference type="GO" id="GO:0004385">
    <property type="term" value="F:GMP kinase activity"/>
    <property type="evidence" value="ECO:0007669"/>
    <property type="project" value="UniProtKB-UniRule"/>
</dbReference>
<proteinExistence type="inferred from homology"/>
<dbReference type="EC" id="2.7.4.8" evidence="4 13"/>
<evidence type="ECO:0000313" key="16">
    <source>
        <dbReference type="Proteomes" id="UP000215559"/>
    </source>
</evidence>
<comment type="subcellular location">
    <subcellularLocation>
        <location evidence="2 13">Cytoplasm</location>
    </subcellularLocation>
</comment>
<dbReference type="Gene3D" id="3.40.50.300">
    <property type="entry name" value="P-loop containing nucleotide triphosphate hydrolases"/>
    <property type="match status" value="2"/>
</dbReference>
<dbReference type="SMART" id="SM00072">
    <property type="entry name" value="GuKc"/>
    <property type="match status" value="1"/>
</dbReference>
<keyword evidence="9 13" id="KW-0418">Kinase</keyword>
<reference evidence="15 16" key="1">
    <citation type="submission" date="2017-07" db="EMBL/GenBank/DDBJ databases">
        <title>Recovery of genomes from metagenomes via a dereplication, aggregation, and scoring strategy.</title>
        <authorList>
            <person name="Sieber C.M."/>
            <person name="Probst A.J."/>
            <person name="Sharrar A."/>
            <person name="Thomas B.C."/>
            <person name="Hess M."/>
            <person name="Tringe S.G."/>
            <person name="Banfield J.F."/>
        </authorList>
    </citation>
    <scope>NUCLEOTIDE SEQUENCE [LARGE SCALE GENOMIC DNA]</scope>
    <source>
        <strain evidence="15">JGI_Cruoil_03_51_56</strain>
    </source>
</reference>
<evidence type="ECO:0000256" key="10">
    <source>
        <dbReference type="ARBA" id="ARBA00022840"/>
    </source>
</evidence>
<dbReference type="AlphaFoldDB" id="A0A235BXT3"/>
<evidence type="ECO:0000259" key="14">
    <source>
        <dbReference type="PROSITE" id="PS50052"/>
    </source>
</evidence>
<comment type="caution">
    <text evidence="15">The sequence shown here is derived from an EMBL/GenBank/DDBJ whole genome shotgun (WGS) entry which is preliminary data.</text>
</comment>